<gene>
    <name evidence="1" type="ORF">BDA99DRAFT_508419</name>
</gene>
<proteinExistence type="predicted"/>
<dbReference type="EMBL" id="JAIXMP010000012">
    <property type="protein sequence ID" value="KAI9264105.1"/>
    <property type="molecule type" value="Genomic_DNA"/>
</dbReference>
<evidence type="ECO:0000313" key="1">
    <source>
        <dbReference type="EMBL" id="KAI9264105.1"/>
    </source>
</evidence>
<keyword evidence="2" id="KW-1185">Reference proteome</keyword>
<protein>
    <submittedName>
        <fullName evidence="1">Uncharacterized protein</fullName>
    </submittedName>
</protein>
<comment type="caution">
    <text evidence="1">The sequence shown here is derived from an EMBL/GenBank/DDBJ whole genome shotgun (WGS) entry which is preliminary data.</text>
</comment>
<name>A0AAD5K0R5_9FUNG</name>
<reference evidence="1" key="2">
    <citation type="submission" date="2023-02" db="EMBL/GenBank/DDBJ databases">
        <authorList>
            <consortium name="DOE Joint Genome Institute"/>
            <person name="Mondo S.J."/>
            <person name="Chang Y."/>
            <person name="Wang Y."/>
            <person name="Ahrendt S."/>
            <person name="Andreopoulos W."/>
            <person name="Barry K."/>
            <person name="Beard J."/>
            <person name="Benny G.L."/>
            <person name="Blankenship S."/>
            <person name="Bonito G."/>
            <person name="Cuomo C."/>
            <person name="Desiro A."/>
            <person name="Gervers K.A."/>
            <person name="Hundley H."/>
            <person name="Kuo A."/>
            <person name="LaButti K."/>
            <person name="Lang B.F."/>
            <person name="Lipzen A."/>
            <person name="O'Donnell K."/>
            <person name="Pangilinan J."/>
            <person name="Reynolds N."/>
            <person name="Sandor L."/>
            <person name="Smith M.W."/>
            <person name="Tsang A."/>
            <person name="Grigoriev I.V."/>
            <person name="Stajich J.E."/>
            <person name="Spatafora J.W."/>
        </authorList>
    </citation>
    <scope>NUCLEOTIDE SEQUENCE</scope>
    <source>
        <strain evidence="1">RSA 2281</strain>
    </source>
</reference>
<reference evidence="1" key="1">
    <citation type="journal article" date="2022" name="IScience">
        <title>Evolution of zygomycete secretomes and the origins of terrestrial fungal ecologies.</title>
        <authorList>
            <person name="Chang Y."/>
            <person name="Wang Y."/>
            <person name="Mondo S."/>
            <person name="Ahrendt S."/>
            <person name="Andreopoulos W."/>
            <person name="Barry K."/>
            <person name="Beard J."/>
            <person name="Benny G.L."/>
            <person name="Blankenship S."/>
            <person name="Bonito G."/>
            <person name="Cuomo C."/>
            <person name="Desiro A."/>
            <person name="Gervers K.A."/>
            <person name="Hundley H."/>
            <person name="Kuo A."/>
            <person name="LaButti K."/>
            <person name="Lang B.F."/>
            <person name="Lipzen A."/>
            <person name="O'Donnell K."/>
            <person name="Pangilinan J."/>
            <person name="Reynolds N."/>
            <person name="Sandor L."/>
            <person name="Smith M.E."/>
            <person name="Tsang A."/>
            <person name="Grigoriev I.V."/>
            <person name="Stajich J.E."/>
            <person name="Spatafora J.W."/>
        </authorList>
    </citation>
    <scope>NUCLEOTIDE SEQUENCE</scope>
    <source>
        <strain evidence="1">RSA 2281</strain>
    </source>
</reference>
<dbReference type="Proteomes" id="UP001209540">
    <property type="component" value="Unassembled WGS sequence"/>
</dbReference>
<accession>A0AAD5K0R5</accession>
<dbReference type="AlphaFoldDB" id="A0AAD5K0R5"/>
<sequence length="57" mass="7006">MTKSRYHQVLCMKRKEDKKLKLYLLGNRLIVIIDGGCLVHDQHVRKFFFIIYYYLKK</sequence>
<organism evidence="1 2">
    <name type="scientific">Phascolomyces articulosus</name>
    <dbReference type="NCBI Taxonomy" id="60185"/>
    <lineage>
        <taxon>Eukaryota</taxon>
        <taxon>Fungi</taxon>
        <taxon>Fungi incertae sedis</taxon>
        <taxon>Mucoromycota</taxon>
        <taxon>Mucoromycotina</taxon>
        <taxon>Mucoromycetes</taxon>
        <taxon>Mucorales</taxon>
        <taxon>Lichtheimiaceae</taxon>
        <taxon>Phascolomyces</taxon>
    </lineage>
</organism>
<evidence type="ECO:0000313" key="2">
    <source>
        <dbReference type="Proteomes" id="UP001209540"/>
    </source>
</evidence>